<reference evidence="1 2" key="1">
    <citation type="submission" date="2019-12" db="EMBL/GenBank/DDBJ databases">
        <title>Sequence classification of anaerobic respiratory reductive dehalogenases: First we see many, then we see few.</title>
        <authorList>
            <person name="Molenda O."/>
            <person name="Puentes Jacome L.A."/>
            <person name="Cao X."/>
            <person name="Nesbo C.L."/>
            <person name="Tang S."/>
            <person name="Morson N."/>
            <person name="Patron J."/>
            <person name="Lomheim L."/>
            <person name="Wishart D.S."/>
            <person name="Edwards E.A."/>
        </authorList>
    </citation>
    <scope>NUCLEOTIDE SEQUENCE [LARGE SCALE GENOMIC DNA]</scope>
    <source>
        <strain evidence="1 2">12DCA</strain>
    </source>
</reference>
<dbReference type="EMBL" id="CP046996">
    <property type="protein sequence ID" value="QHA00542.1"/>
    <property type="molecule type" value="Genomic_DNA"/>
</dbReference>
<evidence type="ECO:0000313" key="2">
    <source>
        <dbReference type="Proteomes" id="UP000430508"/>
    </source>
</evidence>
<organism evidence="1 2">
    <name type="scientific">Dehalobacter restrictus</name>
    <dbReference type="NCBI Taxonomy" id="55583"/>
    <lineage>
        <taxon>Bacteria</taxon>
        <taxon>Bacillati</taxon>
        <taxon>Bacillota</taxon>
        <taxon>Clostridia</taxon>
        <taxon>Eubacteriales</taxon>
        <taxon>Desulfitobacteriaceae</taxon>
        <taxon>Dehalobacter</taxon>
    </lineage>
</organism>
<protein>
    <submittedName>
        <fullName evidence="1">Arginine deiminase</fullName>
    </submittedName>
</protein>
<sequence length="310" mass="35726">MKHIEVFGTEKLARLRKVILHKPQQSLNLVNPANYQECLFNFVPDIFQYQLEHDRYADLLRSQGIEVLNLQDYVQKNRTLMDSLPNLPYLNDTCLITSQGAILSKMCPGSRAGEEKVVGEALENLGIPIFHAFEGEDQFEGCLAISPEILFLADTERHAQKTLEEFFNKALHLFSQIIYAEIPQERRYMHPDMIFGRISESLALAYLPAFLKTYLITEKQRTEINIRDYLAHREMELIDISDQEQQLWGCSFVSVDANILIHYDIALNLRTQNELSRRGVEMIPFHPEALLAGGGSLRCLTLRVWRDSNL</sequence>
<dbReference type="PANTHER" id="PTHR47271:SF2">
    <property type="entry name" value="ARGININE DEIMINASE"/>
    <property type="match status" value="1"/>
</dbReference>
<dbReference type="GO" id="GO:0019546">
    <property type="term" value="P:L-arginine deiminase pathway"/>
    <property type="evidence" value="ECO:0007669"/>
    <property type="project" value="TreeGrafter"/>
</dbReference>
<dbReference type="SUPFAM" id="SSF55909">
    <property type="entry name" value="Pentein"/>
    <property type="match status" value="1"/>
</dbReference>
<dbReference type="PANTHER" id="PTHR47271">
    <property type="entry name" value="ARGININE DEIMINASE"/>
    <property type="match status" value="1"/>
</dbReference>
<evidence type="ECO:0000313" key="1">
    <source>
        <dbReference type="EMBL" id="QHA00542.1"/>
    </source>
</evidence>
<dbReference type="Pfam" id="PF02274">
    <property type="entry name" value="ADI"/>
    <property type="match status" value="1"/>
</dbReference>
<proteinExistence type="predicted"/>
<gene>
    <name evidence="1" type="ORF">GQ588_07810</name>
</gene>
<dbReference type="GO" id="GO:0016990">
    <property type="term" value="F:arginine deiminase activity"/>
    <property type="evidence" value="ECO:0007669"/>
    <property type="project" value="TreeGrafter"/>
</dbReference>
<dbReference type="Proteomes" id="UP000430508">
    <property type="component" value="Chromosome"/>
</dbReference>
<accession>A0A857DJ71</accession>
<dbReference type="Gene3D" id="3.75.10.10">
    <property type="entry name" value="L-arginine/glycine Amidinotransferase, Chain A"/>
    <property type="match status" value="1"/>
</dbReference>
<dbReference type="RefSeq" id="WP_025205670.1">
    <property type="nucleotide sequence ID" value="NZ_CP046996.1"/>
</dbReference>
<dbReference type="AlphaFoldDB" id="A0A857DJ71"/>
<name>A0A857DJ71_9FIRM</name>